<evidence type="ECO:0000259" key="1">
    <source>
        <dbReference type="Pfam" id="PF14111"/>
    </source>
</evidence>
<dbReference type="AlphaFoldDB" id="A0A8X7UWF1"/>
<organism evidence="2 3">
    <name type="scientific">Brassica carinata</name>
    <name type="common">Ethiopian mustard</name>
    <name type="synonym">Abyssinian cabbage</name>
    <dbReference type="NCBI Taxonomy" id="52824"/>
    <lineage>
        <taxon>Eukaryota</taxon>
        <taxon>Viridiplantae</taxon>
        <taxon>Streptophyta</taxon>
        <taxon>Embryophyta</taxon>
        <taxon>Tracheophyta</taxon>
        <taxon>Spermatophyta</taxon>
        <taxon>Magnoliopsida</taxon>
        <taxon>eudicotyledons</taxon>
        <taxon>Gunneridae</taxon>
        <taxon>Pentapetalae</taxon>
        <taxon>rosids</taxon>
        <taxon>malvids</taxon>
        <taxon>Brassicales</taxon>
        <taxon>Brassicaceae</taxon>
        <taxon>Brassiceae</taxon>
        <taxon>Brassica</taxon>
    </lineage>
</organism>
<dbReference type="EMBL" id="JAAMPC010000009">
    <property type="protein sequence ID" value="KAG2294750.1"/>
    <property type="molecule type" value="Genomic_DNA"/>
</dbReference>
<gene>
    <name evidence="2" type="ORF">Bca52824_041419</name>
</gene>
<comment type="caution">
    <text evidence="2">The sequence shown here is derived from an EMBL/GenBank/DDBJ whole genome shotgun (WGS) entry which is preliminary data.</text>
</comment>
<dbReference type="Proteomes" id="UP000886595">
    <property type="component" value="Unassembled WGS sequence"/>
</dbReference>
<dbReference type="InterPro" id="IPR025558">
    <property type="entry name" value="DUF4283"/>
</dbReference>
<name>A0A8X7UWF1_BRACI</name>
<proteinExistence type="predicted"/>
<keyword evidence="3" id="KW-1185">Reference proteome</keyword>
<dbReference type="OrthoDB" id="1095779at2759"/>
<sequence length="70" mass="8192">MLKLGADKDRWTVHEDVQNLAGMKVALPRIWQLVNKVEGKVNDDDTVNFYFAKEQHLQRVMENAPYTYRG</sequence>
<evidence type="ECO:0000313" key="2">
    <source>
        <dbReference type="EMBL" id="KAG2294750.1"/>
    </source>
</evidence>
<protein>
    <recommendedName>
        <fullName evidence="1">DUF4283 domain-containing protein</fullName>
    </recommendedName>
</protein>
<feature type="domain" description="DUF4283" evidence="1">
    <location>
        <begin position="13"/>
        <end position="70"/>
    </location>
</feature>
<reference evidence="2 3" key="1">
    <citation type="submission" date="2020-02" db="EMBL/GenBank/DDBJ databases">
        <authorList>
            <person name="Ma Q."/>
            <person name="Huang Y."/>
            <person name="Song X."/>
            <person name="Pei D."/>
        </authorList>
    </citation>
    <scope>NUCLEOTIDE SEQUENCE [LARGE SCALE GENOMIC DNA]</scope>
    <source>
        <strain evidence="2">Sxm20200214</strain>
        <tissue evidence="2">Leaf</tissue>
    </source>
</reference>
<dbReference type="Pfam" id="PF14111">
    <property type="entry name" value="DUF4283"/>
    <property type="match status" value="1"/>
</dbReference>
<accession>A0A8X7UWF1</accession>
<evidence type="ECO:0000313" key="3">
    <source>
        <dbReference type="Proteomes" id="UP000886595"/>
    </source>
</evidence>